<evidence type="ECO:0000256" key="1">
    <source>
        <dbReference type="SAM" id="MobiDB-lite"/>
    </source>
</evidence>
<feature type="compositionally biased region" description="Polar residues" evidence="1">
    <location>
        <begin position="23"/>
        <end position="43"/>
    </location>
</feature>
<organism evidence="2 3">
    <name type="scientific">Angomonas deanei</name>
    <dbReference type="NCBI Taxonomy" id="59799"/>
    <lineage>
        <taxon>Eukaryota</taxon>
        <taxon>Discoba</taxon>
        <taxon>Euglenozoa</taxon>
        <taxon>Kinetoplastea</taxon>
        <taxon>Metakinetoplastina</taxon>
        <taxon>Trypanosomatida</taxon>
        <taxon>Trypanosomatidae</taxon>
        <taxon>Strigomonadinae</taxon>
        <taxon>Angomonas</taxon>
    </lineage>
</organism>
<sequence length="444" mass="49563">MNASAASYVPSAQTRIALEQRSAKQSASATPVISAASHKSVTATPIELHSPPQQEVTPLSLKPKVPTMSERLRELYLTPAAGNEEAKTVEFPPGALPLKKKLPSPPPPTNPTTAPTEKLGRTRYTVDEIRALEEVSLQRIRQGFIVDSPPFLKIPYDFAQLLHAPHALEFLDVDSASALVEGCRYSSPLTTDFANHNLSIYDYTCPTCSAGELPCEAAAEVLRDVKRRLLGTRLGAILLQGPEVVWGQIQLALVFEMKQSSLRLRMLAEKNPGIPRLVGEYLYGEGYHILIPPVTAHDDWADMNSLLKFDFILKNKTRVKTDLSKQWRKRNTQFEQFAYFFSFRDDVPEQNSTLNMITRSVKPGMIAMLSGDIAAMVLLANLEFLIPYDYFWSVFPFLDDAFGSDSPQYSLIRHVGLYLSSKQKSNKFNPIVNPFAPHTFHRGV</sequence>
<dbReference type="Proteomes" id="UP000515908">
    <property type="component" value="Chromosome 09"/>
</dbReference>
<dbReference type="VEuPathDB" id="TriTrypDB:ADEAN_000531300"/>
<dbReference type="EMBL" id="LR877153">
    <property type="protein sequence ID" value="CAD2217830.1"/>
    <property type="molecule type" value="Genomic_DNA"/>
</dbReference>
<evidence type="ECO:0000313" key="3">
    <source>
        <dbReference type="Proteomes" id="UP000515908"/>
    </source>
</evidence>
<feature type="region of interest" description="Disordered" evidence="1">
    <location>
        <begin position="18"/>
        <end position="45"/>
    </location>
</feature>
<protein>
    <submittedName>
        <fullName evidence="2">Uncharacterized protein</fullName>
    </submittedName>
</protein>
<accession>A0A7G2CDC1</accession>
<keyword evidence="3" id="KW-1185">Reference proteome</keyword>
<proteinExistence type="predicted"/>
<reference evidence="2 3" key="1">
    <citation type="submission" date="2020-08" db="EMBL/GenBank/DDBJ databases">
        <authorList>
            <person name="Newling K."/>
            <person name="Davey J."/>
            <person name="Forrester S."/>
        </authorList>
    </citation>
    <scope>NUCLEOTIDE SEQUENCE [LARGE SCALE GENOMIC DNA]</scope>
    <source>
        <strain evidence="3">Crithidia deanei Carvalho (ATCC PRA-265)</strain>
    </source>
</reference>
<evidence type="ECO:0000313" key="2">
    <source>
        <dbReference type="EMBL" id="CAD2217830.1"/>
    </source>
</evidence>
<gene>
    <name evidence="2" type="ORF">ADEAN_000531300</name>
</gene>
<name>A0A7G2CDC1_9TRYP</name>
<feature type="region of interest" description="Disordered" evidence="1">
    <location>
        <begin position="92"/>
        <end position="119"/>
    </location>
</feature>
<dbReference type="AlphaFoldDB" id="A0A7G2CDC1"/>